<keyword evidence="2" id="KW-1185">Reference proteome</keyword>
<gene>
    <name evidence="1" type="ORF">PICMEDRAFT_16052</name>
</gene>
<organism evidence="1 2">
    <name type="scientific">Pichia membranifaciens NRRL Y-2026</name>
    <dbReference type="NCBI Taxonomy" id="763406"/>
    <lineage>
        <taxon>Eukaryota</taxon>
        <taxon>Fungi</taxon>
        <taxon>Dikarya</taxon>
        <taxon>Ascomycota</taxon>
        <taxon>Saccharomycotina</taxon>
        <taxon>Pichiomycetes</taxon>
        <taxon>Pichiales</taxon>
        <taxon>Pichiaceae</taxon>
        <taxon>Pichia</taxon>
    </lineage>
</organism>
<protein>
    <submittedName>
        <fullName evidence="1">Uncharacterized protein</fullName>
    </submittedName>
</protein>
<dbReference type="AlphaFoldDB" id="A0A1E3NQC3"/>
<reference evidence="1 2" key="1">
    <citation type="journal article" date="2016" name="Proc. Natl. Acad. Sci. U.S.A.">
        <title>Comparative genomics of biotechnologically important yeasts.</title>
        <authorList>
            <person name="Riley R."/>
            <person name="Haridas S."/>
            <person name="Wolfe K.H."/>
            <person name="Lopes M.R."/>
            <person name="Hittinger C.T."/>
            <person name="Goeker M."/>
            <person name="Salamov A.A."/>
            <person name="Wisecaver J.H."/>
            <person name="Long T.M."/>
            <person name="Calvey C.H."/>
            <person name="Aerts A.L."/>
            <person name="Barry K.W."/>
            <person name="Choi C."/>
            <person name="Clum A."/>
            <person name="Coughlan A.Y."/>
            <person name="Deshpande S."/>
            <person name="Douglass A.P."/>
            <person name="Hanson S.J."/>
            <person name="Klenk H.-P."/>
            <person name="LaButti K.M."/>
            <person name="Lapidus A."/>
            <person name="Lindquist E.A."/>
            <person name="Lipzen A.M."/>
            <person name="Meier-Kolthoff J.P."/>
            <person name="Ohm R.A."/>
            <person name="Otillar R.P."/>
            <person name="Pangilinan J.L."/>
            <person name="Peng Y."/>
            <person name="Rokas A."/>
            <person name="Rosa C.A."/>
            <person name="Scheuner C."/>
            <person name="Sibirny A.A."/>
            <person name="Slot J.C."/>
            <person name="Stielow J.B."/>
            <person name="Sun H."/>
            <person name="Kurtzman C.P."/>
            <person name="Blackwell M."/>
            <person name="Grigoriev I.V."/>
            <person name="Jeffries T.W."/>
        </authorList>
    </citation>
    <scope>NUCLEOTIDE SEQUENCE [LARGE SCALE GENOMIC DNA]</scope>
    <source>
        <strain evidence="1 2">NRRL Y-2026</strain>
    </source>
</reference>
<sequence>MLYKIRDWDKVACCINTHPLIFEKPIYPEVIRSSLTNTLSRENLEKFLEICDLSGTRKQTNRQLYWEQIRKEIADDYDLKFWEWFRGRKYADSIVDDYIDRHELMKEGQYPIWRKPIVWRVPTQTFRWKYNEVYRCLECINEAVLNELAKKCDILVCGNTVHTQYVILGHPDARPVYPVEDTGPSLMPQIIGRPSPEFLEKYPKYHYVKYDLEAVHYNAFKPAEPLYMTPEDEKRKMTFEDRLLFGSFRKCSSSNNMCHFAEQVLA</sequence>
<proteinExistence type="predicted"/>
<name>A0A1E3NQC3_9ASCO</name>
<accession>A0A1E3NQC3</accession>
<dbReference type="RefSeq" id="XP_019019359.1">
    <property type="nucleotide sequence ID" value="XM_019161073.1"/>
</dbReference>
<dbReference type="EMBL" id="KV454002">
    <property type="protein sequence ID" value="ODQ48246.1"/>
    <property type="molecule type" value="Genomic_DNA"/>
</dbReference>
<dbReference type="OrthoDB" id="3988936at2759"/>
<dbReference type="Proteomes" id="UP000094455">
    <property type="component" value="Unassembled WGS sequence"/>
</dbReference>
<evidence type="ECO:0000313" key="2">
    <source>
        <dbReference type="Proteomes" id="UP000094455"/>
    </source>
</evidence>
<dbReference type="GeneID" id="30177760"/>
<evidence type="ECO:0000313" key="1">
    <source>
        <dbReference type="EMBL" id="ODQ48246.1"/>
    </source>
</evidence>